<dbReference type="Proteomes" id="UP000028123">
    <property type="component" value="Unassembled WGS sequence"/>
</dbReference>
<dbReference type="RefSeq" id="WP_036685619.1">
    <property type="nucleotide sequence ID" value="NZ_JNVM01000016.1"/>
</dbReference>
<dbReference type="PANTHER" id="PTHR47506">
    <property type="entry name" value="TRANSCRIPTIONAL REGULATORY PROTEIN"/>
    <property type="match status" value="1"/>
</dbReference>
<feature type="DNA-binding region" description="H-T-H motif" evidence="4">
    <location>
        <begin position="33"/>
        <end position="52"/>
    </location>
</feature>
<evidence type="ECO:0000256" key="3">
    <source>
        <dbReference type="ARBA" id="ARBA00023163"/>
    </source>
</evidence>
<dbReference type="PRINTS" id="PR00455">
    <property type="entry name" value="HTHTETR"/>
</dbReference>
<comment type="caution">
    <text evidence="6">The sequence shown here is derived from an EMBL/GenBank/DDBJ whole genome shotgun (WGS) entry which is preliminary data.</text>
</comment>
<dbReference type="Gene3D" id="1.10.357.10">
    <property type="entry name" value="Tetracycline Repressor, domain 2"/>
    <property type="match status" value="1"/>
</dbReference>
<gene>
    <name evidence="6" type="ORF">ET33_09020</name>
</gene>
<accession>A0A081P141</accession>
<name>A0A081P141_9BACL</name>
<dbReference type="Gene3D" id="1.10.10.60">
    <property type="entry name" value="Homeodomain-like"/>
    <property type="match status" value="1"/>
</dbReference>
<evidence type="ECO:0000259" key="5">
    <source>
        <dbReference type="PROSITE" id="PS50977"/>
    </source>
</evidence>
<dbReference type="Pfam" id="PF16925">
    <property type="entry name" value="TetR_C_13"/>
    <property type="match status" value="1"/>
</dbReference>
<dbReference type="SUPFAM" id="SSF48498">
    <property type="entry name" value="Tetracyclin repressor-like, C-terminal domain"/>
    <property type="match status" value="1"/>
</dbReference>
<organism evidence="6 7">
    <name type="scientific">Paenibacillus tyrfis</name>
    <dbReference type="NCBI Taxonomy" id="1501230"/>
    <lineage>
        <taxon>Bacteria</taxon>
        <taxon>Bacillati</taxon>
        <taxon>Bacillota</taxon>
        <taxon>Bacilli</taxon>
        <taxon>Bacillales</taxon>
        <taxon>Paenibacillaceae</taxon>
        <taxon>Paenibacillus</taxon>
    </lineage>
</organism>
<sequence length="198" mass="22583">MNKNKTTSPPPNRQHVIETAAGLFLMRGYSYTSMDDVMRESQVSKSNIYYHFKSKEELLLAVVNYWAESYERSLFALLSRSELSVEERIMTFLDGLTEGIARRNGHGGCPFVTLYLQCPENAVPVRERIALFFTELQPMLVKLFRQGAAKGEFRKQLDPEQTAPLFIACLEGSLVLAETKKDLSVMETTVRSFCQMLH</sequence>
<evidence type="ECO:0000256" key="4">
    <source>
        <dbReference type="PROSITE-ProRule" id="PRU00335"/>
    </source>
</evidence>
<dbReference type="PROSITE" id="PS50977">
    <property type="entry name" value="HTH_TETR_2"/>
    <property type="match status" value="1"/>
</dbReference>
<dbReference type="Pfam" id="PF00440">
    <property type="entry name" value="TetR_N"/>
    <property type="match status" value="1"/>
</dbReference>
<reference evidence="6 7" key="1">
    <citation type="submission" date="2014-06" db="EMBL/GenBank/DDBJ databases">
        <title>Draft genome sequence of Paenibacillus sp. MSt1.</title>
        <authorList>
            <person name="Aw Y.K."/>
            <person name="Ong K.S."/>
            <person name="Gan H.M."/>
            <person name="Lee S.M."/>
        </authorList>
    </citation>
    <scope>NUCLEOTIDE SEQUENCE [LARGE SCALE GENOMIC DNA]</scope>
    <source>
        <strain evidence="6 7">MSt1</strain>
    </source>
</reference>
<evidence type="ECO:0000256" key="1">
    <source>
        <dbReference type="ARBA" id="ARBA00023015"/>
    </source>
</evidence>
<keyword evidence="3" id="KW-0804">Transcription</keyword>
<keyword evidence="2 4" id="KW-0238">DNA-binding</keyword>
<dbReference type="AlphaFoldDB" id="A0A081P141"/>
<dbReference type="InterPro" id="IPR036271">
    <property type="entry name" value="Tet_transcr_reg_TetR-rel_C_sf"/>
</dbReference>
<dbReference type="PANTHER" id="PTHR47506:SF3">
    <property type="entry name" value="HTH-TYPE TRANSCRIPTIONAL REGULATOR LMRA"/>
    <property type="match status" value="1"/>
</dbReference>
<dbReference type="GO" id="GO:0003677">
    <property type="term" value="F:DNA binding"/>
    <property type="evidence" value="ECO:0007669"/>
    <property type="project" value="UniProtKB-UniRule"/>
</dbReference>
<dbReference type="InterPro" id="IPR011075">
    <property type="entry name" value="TetR_C"/>
</dbReference>
<proteinExistence type="predicted"/>
<dbReference type="OrthoDB" id="9814703at2"/>
<keyword evidence="7" id="KW-1185">Reference proteome</keyword>
<protein>
    <submittedName>
        <fullName evidence="6">TetR family transcriptional regulator</fullName>
    </submittedName>
</protein>
<dbReference type="eggNOG" id="COG1309">
    <property type="taxonomic scope" value="Bacteria"/>
</dbReference>
<evidence type="ECO:0000256" key="2">
    <source>
        <dbReference type="ARBA" id="ARBA00023125"/>
    </source>
</evidence>
<evidence type="ECO:0000313" key="7">
    <source>
        <dbReference type="Proteomes" id="UP000028123"/>
    </source>
</evidence>
<dbReference type="EMBL" id="JNVM01000016">
    <property type="protein sequence ID" value="KEQ24414.1"/>
    <property type="molecule type" value="Genomic_DNA"/>
</dbReference>
<dbReference type="SUPFAM" id="SSF46689">
    <property type="entry name" value="Homeodomain-like"/>
    <property type="match status" value="1"/>
</dbReference>
<dbReference type="InterPro" id="IPR009057">
    <property type="entry name" value="Homeodomain-like_sf"/>
</dbReference>
<keyword evidence="1" id="KW-0805">Transcription regulation</keyword>
<evidence type="ECO:0000313" key="6">
    <source>
        <dbReference type="EMBL" id="KEQ24414.1"/>
    </source>
</evidence>
<feature type="domain" description="HTH tetR-type" evidence="5">
    <location>
        <begin position="10"/>
        <end position="70"/>
    </location>
</feature>
<dbReference type="InterPro" id="IPR001647">
    <property type="entry name" value="HTH_TetR"/>
</dbReference>